<dbReference type="Gene3D" id="3.40.190.10">
    <property type="entry name" value="Periplasmic binding protein-like II"/>
    <property type="match status" value="1"/>
</dbReference>
<feature type="domain" description="ABC-type glycine betaine transport system substrate-binding" evidence="2">
    <location>
        <begin position="56"/>
        <end position="324"/>
    </location>
</feature>
<reference evidence="4" key="1">
    <citation type="journal article" date="2019" name="Int. J. Syst. Evol. Microbiol.">
        <title>The Global Catalogue of Microorganisms (GCM) 10K type strain sequencing project: providing services to taxonomists for standard genome sequencing and annotation.</title>
        <authorList>
            <consortium name="The Broad Institute Genomics Platform"/>
            <consortium name="The Broad Institute Genome Sequencing Center for Infectious Disease"/>
            <person name="Wu L."/>
            <person name="Ma J."/>
        </authorList>
    </citation>
    <scope>NUCLEOTIDE SEQUENCE [LARGE SCALE GENOMIC DNA]</scope>
    <source>
        <strain evidence="4">JCM 4805</strain>
    </source>
</reference>
<dbReference type="PROSITE" id="PS51257">
    <property type="entry name" value="PROKAR_LIPOPROTEIN"/>
    <property type="match status" value="1"/>
</dbReference>
<name>A0ABP3JJ36_9ACTN</name>
<evidence type="ECO:0000256" key="1">
    <source>
        <dbReference type="SAM" id="SignalP"/>
    </source>
</evidence>
<dbReference type="RefSeq" id="WP_346094228.1">
    <property type="nucleotide sequence ID" value="NZ_BAAABY010000010.1"/>
</dbReference>
<accession>A0ABP3JJ36</accession>
<evidence type="ECO:0000259" key="2">
    <source>
        <dbReference type="Pfam" id="PF04069"/>
    </source>
</evidence>
<dbReference type="SUPFAM" id="SSF53850">
    <property type="entry name" value="Periplasmic binding protein-like II"/>
    <property type="match status" value="1"/>
</dbReference>
<keyword evidence="4" id="KW-1185">Reference proteome</keyword>
<organism evidence="3 4">
    <name type="scientific">Streptomyces olivaceiscleroticus</name>
    <dbReference type="NCBI Taxonomy" id="68245"/>
    <lineage>
        <taxon>Bacteria</taxon>
        <taxon>Bacillati</taxon>
        <taxon>Actinomycetota</taxon>
        <taxon>Actinomycetes</taxon>
        <taxon>Kitasatosporales</taxon>
        <taxon>Streptomycetaceae</taxon>
        <taxon>Streptomyces</taxon>
    </lineage>
</organism>
<evidence type="ECO:0000313" key="4">
    <source>
        <dbReference type="Proteomes" id="UP001500909"/>
    </source>
</evidence>
<feature type="signal peptide" evidence="1">
    <location>
        <begin position="1"/>
        <end position="20"/>
    </location>
</feature>
<dbReference type="InterPro" id="IPR007210">
    <property type="entry name" value="ABC_Gly_betaine_transp_sub-bd"/>
</dbReference>
<dbReference type="Gene3D" id="3.40.190.120">
    <property type="entry name" value="Osmoprotection protein (prox), domain 2"/>
    <property type="match status" value="1"/>
</dbReference>
<gene>
    <name evidence="3" type="ORF">GCM10010361_16880</name>
</gene>
<dbReference type="Pfam" id="PF04069">
    <property type="entry name" value="OpuAC"/>
    <property type="match status" value="1"/>
</dbReference>
<protein>
    <submittedName>
        <fullName evidence="3">Glycine betaine ABC transporter substrate-binding protein</fullName>
    </submittedName>
</protein>
<dbReference type="CDD" id="cd13611">
    <property type="entry name" value="PBP2_YehZ"/>
    <property type="match status" value="1"/>
</dbReference>
<keyword evidence="1" id="KW-0732">Signal</keyword>
<feature type="chain" id="PRO_5047476758" evidence="1">
    <location>
        <begin position="21"/>
        <end position="333"/>
    </location>
</feature>
<proteinExistence type="predicted"/>
<evidence type="ECO:0000313" key="3">
    <source>
        <dbReference type="EMBL" id="GAA0453409.1"/>
    </source>
</evidence>
<dbReference type="EMBL" id="BAAABY010000010">
    <property type="protein sequence ID" value="GAA0453409.1"/>
    <property type="molecule type" value="Genomic_DNA"/>
</dbReference>
<sequence>MGNRRTYRTTALAAAGSLLAALSLGGCGLVSGSPMTDDVKPGKDAGYQGQPLKGAELTVTSKEFTEQIVLGQIMGLALKAAGATVVDKTNIQGSIGAREAVTSGTADGSYEYTGTSWITYLGNTEPIPDERKQWEAVKAADKKKDLVWLPYSELNNTYALALKPSDQKKYGVSDLSDLAGLLKKNPDAVTLCVENEFATRNDGLPGMVKKYGLKIPSGNVKRMSAGVIYTQVKKGGICTFGEVYTTDGRIQAMGLKTLADDKHFFPNYNVAPQMYAPTMKKYPAIADVLDPITKALNNKTAQRLNGKVDVDGEDPHQVAKDWLVQEGFIKAKG</sequence>
<dbReference type="Proteomes" id="UP001500909">
    <property type="component" value="Unassembled WGS sequence"/>
</dbReference>
<comment type="caution">
    <text evidence="3">The sequence shown here is derived from an EMBL/GenBank/DDBJ whole genome shotgun (WGS) entry which is preliminary data.</text>
</comment>